<dbReference type="STRING" id="1367852.SAMN05216516_10121"/>
<evidence type="ECO:0000256" key="14">
    <source>
        <dbReference type="ARBA" id="ARBA00060713"/>
    </source>
</evidence>
<evidence type="ECO:0000256" key="6">
    <source>
        <dbReference type="ARBA" id="ARBA00022679"/>
    </source>
</evidence>
<dbReference type="Proteomes" id="UP000242222">
    <property type="component" value="Unassembled WGS sequence"/>
</dbReference>
<evidence type="ECO:0000256" key="11">
    <source>
        <dbReference type="ARBA" id="ARBA00052230"/>
    </source>
</evidence>
<evidence type="ECO:0000313" key="18">
    <source>
        <dbReference type="EMBL" id="SFM86232.1"/>
    </source>
</evidence>
<dbReference type="CDD" id="cd04301">
    <property type="entry name" value="NAT_SF"/>
    <property type="match status" value="1"/>
</dbReference>
<dbReference type="EMBL" id="FOVC01000001">
    <property type="protein sequence ID" value="SFM86232.1"/>
    <property type="molecule type" value="Genomic_DNA"/>
</dbReference>
<evidence type="ECO:0000256" key="1">
    <source>
        <dbReference type="ARBA" id="ARBA00004496"/>
    </source>
</evidence>
<name>A0A1I4UB82_9GAMM</name>
<dbReference type="InterPro" id="IPR000182">
    <property type="entry name" value="GNAT_dom"/>
</dbReference>
<evidence type="ECO:0000256" key="4">
    <source>
        <dbReference type="ARBA" id="ARBA00013209"/>
    </source>
</evidence>
<dbReference type="Pfam" id="PF13302">
    <property type="entry name" value="Acetyltransf_3"/>
    <property type="match status" value="1"/>
</dbReference>
<evidence type="ECO:0000256" key="5">
    <source>
        <dbReference type="ARBA" id="ARBA00022490"/>
    </source>
</evidence>
<dbReference type="EC" id="2.3.1.57" evidence="4"/>
<evidence type="ECO:0000256" key="10">
    <source>
        <dbReference type="ARBA" id="ARBA00050555"/>
    </source>
</evidence>
<comment type="pathway">
    <text evidence="14">Amine and polyamine degradation; spermidine degradation.</text>
</comment>
<evidence type="ECO:0000256" key="13">
    <source>
        <dbReference type="ARBA" id="ARBA00052368"/>
    </source>
</evidence>
<keyword evidence="9" id="KW-0012">Acyltransferase</keyword>
<keyword evidence="6 18" id="KW-0808">Transferase</keyword>
<keyword evidence="19" id="KW-1185">Reference proteome</keyword>
<feature type="domain" description="N-acetyltransferase" evidence="17">
    <location>
        <begin position="10"/>
        <end position="166"/>
    </location>
</feature>
<dbReference type="AlphaFoldDB" id="A0A1I4UB82"/>
<evidence type="ECO:0000256" key="2">
    <source>
        <dbReference type="ARBA" id="ARBA00004723"/>
    </source>
</evidence>
<sequence length="190" mass="22211">MSAQMTDANIMLRPLEREDLTFVHHLDNNASVMRYWFEEPYEAFVELSDLYDKHIHDQSERRFVLEHDGDKAGLVELVEINHIHRRAEFQIIIAPEHQGKGLASRAVKLAMDYGFSVLNLYKLYLIVDKENAKAIHIYTKLGFEIEGELRHEFFINGEYRNTIRMCIFQDSYMEKHKPAAGSNLLKPTAQ</sequence>
<dbReference type="Gene3D" id="3.40.630.30">
    <property type="match status" value="1"/>
</dbReference>
<dbReference type="PANTHER" id="PTHR43415:SF6">
    <property type="entry name" value="SPERMIDINE N(1)-ACETYLTRANSFERASE"/>
    <property type="match status" value="1"/>
</dbReference>
<dbReference type="FunFam" id="3.40.630.30:FF:000007">
    <property type="entry name" value="Spermidine N(1)-acetyltransferase"/>
    <property type="match status" value="1"/>
</dbReference>
<dbReference type="NCBIfam" id="NF011709">
    <property type="entry name" value="PRK15130.1"/>
    <property type="match status" value="1"/>
</dbReference>
<dbReference type="GO" id="GO:0000287">
    <property type="term" value="F:magnesium ion binding"/>
    <property type="evidence" value="ECO:0007669"/>
    <property type="project" value="UniProtKB-ARBA"/>
</dbReference>
<keyword evidence="8" id="KW-0460">Magnesium</keyword>
<comment type="catalytic activity">
    <reaction evidence="10">
        <text>spermine + acetyl-CoA = N(1)-acetylspermine + CoA + H(+)</text>
        <dbReference type="Rhea" id="RHEA:33099"/>
        <dbReference type="ChEBI" id="CHEBI:15378"/>
        <dbReference type="ChEBI" id="CHEBI:45725"/>
        <dbReference type="ChEBI" id="CHEBI:57287"/>
        <dbReference type="ChEBI" id="CHEBI:57288"/>
        <dbReference type="ChEBI" id="CHEBI:58101"/>
        <dbReference type="EC" id="2.3.1.57"/>
    </reaction>
</comment>
<evidence type="ECO:0000256" key="8">
    <source>
        <dbReference type="ARBA" id="ARBA00022842"/>
    </source>
</evidence>
<dbReference type="InterPro" id="IPR016181">
    <property type="entry name" value="Acyl_CoA_acyltransferase"/>
</dbReference>
<comment type="similarity">
    <text evidence="3">Belongs to the acetyltransferase family.</text>
</comment>
<evidence type="ECO:0000313" key="19">
    <source>
        <dbReference type="Proteomes" id="UP000242222"/>
    </source>
</evidence>
<dbReference type="GO" id="GO:0005737">
    <property type="term" value="C:cytoplasm"/>
    <property type="evidence" value="ECO:0007669"/>
    <property type="project" value="UniProtKB-SubCell"/>
</dbReference>
<keyword evidence="7" id="KW-0479">Metal-binding</keyword>
<evidence type="ECO:0000256" key="3">
    <source>
        <dbReference type="ARBA" id="ARBA00008694"/>
    </source>
</evidence>
<evidence type="ECO:0000256" key="15">
    <source>
        <dbReference type="ARBA" id="ARBA00073647"/>
    </source>
</evidence>
<comment type="catalytic activity">
    <reaction evidence="12">
        <text>an alkane-alpha,omega-diamine + acetyl-CoA = an N-acetylalkane-alpha,omega-diamine + CoA + H(+)</text>
        <dbReference type="Rhea" id="RHEA:11116"/>
        <dbReference type="Rhea" id="RHEA-COMP:9766"/>
        <dbReference type="Rhea" id="RHEA-COMP:9767"/>
        <dbReference type="ChEBI" id="CHEBI:15378"/>
        <dbReference type="ChEBI" id="CHEBI:57287"/>
        <dbReference type="ChEBI" id="CHEBI:57288"/>
        <dbReference type="ChEBI" id="CHEBI:70977"/>
        <dbReference type="ChEBI" id="CHEBI:70988"/>
        <dbReference type="EC" id="2.3.1.57"/>
    </reaction>
</comment>
<evidence type="ECO:0000259" key="17">
    <source>
        <dbReference type="PROSITE" id="PS51186"/>
    </source>
</evidence>
<evidence type="ECO:0000256" key="7">
    <source>
        <dbReference type="ARBA" id="ARBA00022723"/>
    </source>
</evidence>
<protein>
    <recommendedName>
        <fullName evidence="15">Spermidine N(1)-acetyltransferase</fullName>
        <ecNumber evidence="4">2.3.1.57</ecNumber>
    </recommendedName>
    <alternativeName>
        <fullName evidence="16">Spermidine/spermine N(1)-acetyltransferase</fullName>
    </alternativeName>
</protein>
<evidence type="ECO:0000256" key="12">
    <source>
        <dbReference type="ARBA" id="ARBA00052273"/>
    </source>
</evidence>
<evidence type="ECO:0000256" key="16">
    <source>
        <dbReference type="ARBA" id="ARBA00079997"/>
    </source>
</evidence>
<accession>A0A1I4UB82</accession>
<dbReference type="PROSITE" id="PS51186">
    <property type="entry name" value="GNAT"/>
    <property type="match status" value="1"/>
</dbReference>
<dbReference type="SUPFAM" id="SSF55729">
    <property type="entry name" value="Acyl-CoA N-acyltransferases (Nat)"/>
    <property type="match status" value="1"/>
</dbReference>
<reference evidence="19" key="1">
    <citation type="submission" date="2016-10" db="EMBL/GenBank/DDBJ databases">
        <authorList>
            <person name="Varghese N."/>
            <person name="Submissions S."/>
        </authorList>
    </citation>
    <scope>NUCLEOTIDE SEQUENCE [LARGE SCALE GENOMIC DNA]</scope>
    <source>
        <strain evidence="19">N6PO6</strain>
    </source>
</reference>
<organism evidence="18 19">
    <name type="scientific">Izhakiella capsodis</name>
    <dbReference type="NCBI Taxonomy" id="1367852"/>
    <lineage>
        <taxon>Bacteria</taxon>
        <taxon>Pseudomonadati</taxon>
        <taxon>Pseudomonadota</taxon>
        <taxon>Gammaproteobacteria</taxon>
        <taxon>Enterobacterales</taxon>
        <taxon>Erwiniaceae</taxon>
        <taxon>Izhakiella</taxon>
    </lineage>
</organism>
<comment type="catalytic activity">
    <reaction evidence="13">
        <text>spermidine + acetyl-CoA = N(1)-acetylspermidine + CoA + H(+)</text>
        <dbReference type="Rhea" id="RHEA:28150"/>
        <dbReference type="ChEBI" id="CHEBI:15378"/>
        <dbReference type="ChEBI" id="CHEBI:57287"/>
        <dbReference type="ChEBI" id="CHEBI:57288"/>
        <dbReference type="ChEBI" id="CHEBI:57834"/>
        <dbReference type="ChEBI" id="CHEBI:58324"/>
        <dbReference type="EC" id="2.3.1.57"/>
    </reaction>
</comment>
<comment type="pathway">
    <text evidence="2">Amine and polyamine degradation; spermine degradation.</text>
</comment>
<dbReference type="PANTHER" id="PTHR43415">
    <property type="entry name" value="SPERMIDINE N(1)-ACETYLTRANSFERASE"/>
    <property type="match status" value="1"/>
</dbReference>
<comment type="subcellular location">
    <subcellularLocation>
        <location evidence="1">Cytoplasm</location>
    </subcellularLocation>
</comment>
<gene>
    <name evidence="18" type="ORF">SAMN05216516_10121</name>
</gene>
<evidence type="ECO:0000256" key="9">
    <source>
        <dbReference type="ARBA" id="ARBA00023315"/>
    </source>
</evidence>
<proteinExistence type="inferred from homology"/>
<dbReference type="GO" id="GO:0004145">
    <property type="term" value="F:diamine N-acetyltransferase activity"/>
    <property type="evidence" value="ECO:0007669"/>
    <property type="project" value="UniProtKB-EC"/>
</dbReference>
<keyword evidence="5" id="KW-0963">Cytoplasm</keyword>
<comment type="catalytic activity">
    <reaction evidence="11">
        <text>spermidine + acetyl-CoA = N(8)-acetylspermidine + CoA + H(+)</text>
        <dbReference type="Rhea" id="RHEA:28270"/>
        <dbReference type="ChEBI" id="CHEBI:15378"/>
        <dbReference type="ChEBI" id="CHEBI:57287"/>
        <dbReference type="ChEBI" id="CHEBI:57288"/>
        <dbReference type="ChEBI" id="CHEBI:57834"/>
        <dbReference type="ChEBI" id="CHEBI:58535"/>
        <dbReference type="EC" id="2.3.1.57"/>
    </reaction>
</comment>